<accession>A0ABS3M7X7</accession>
<sequence>MYKTSRLLLAFFWLFSGSLRGQTVQDSLAIAAAQWQVLSSCDGMTVRQMMFPRLYGVPQTVSIAEIRLKGENKVGISVIERGTTVSGMADNVGALVAVNGSYFNMERGNSVCYLKINGQVVNTTETQELASRVTGAIHADGKRLRIMPWNRQTELTDRHRRGTLLASGPLLLMAGRPCDLTGCDSGFVATRHPRTAIATVGNDKLLFITVDGRATARAVGMNLIELAHFLRVIGCRDAINMDGGGSTTLWVKSLGGVVNHPCDNRQFDHQGERKVANIIYVYKQPTR</sequence>
<dbReference type="Pfam" id="PF09992">
    <property type="entry name" value="NAGPA"/>
    <property type="match status" value="1"/>
</dbReference>
<dbReference type="EMBL" id="JAERMS010000046">
    <property type="protein sequence ID" value="MBO1364272.1"/>
    <property type="molecule type" value="Genomic_DNA"/>
</dbReference>
<evidence type="ECO:0000259" key="2">
    <source>
        <dbReference type="Pfam" id="PF09992"/>
    </source>
</evidence>
<dbReference type="Proteomes" id="UP000664265">
    <property type="component" value="Unassembled WGS sequence"/>
</dbReference>
<proteinExistence type="predicted"/>
<keyword evidence="1" id="KW-0732">Signal</keyword>
<keyword evidence="3" id="KW-0378">Hydrolase</keyword>
<reference evidence="3 4" key="1">
    <citation type="submission" date="2021-01" db="EMBL/GenBank/DDBJ databases">
        <title>Prevotella A2931 sp. nov.</title>
        <authorList>
            <person name="Buhl M."/>
            <person name="Oberhettinger P."/>
        </authorList>
    </citation>
    <scope>NUCLEOTIDE SEQUENCE [LARGE SCALE GENOMIC DNA]</scope>
    <source>
        <strain evidence="3 4">A2931</strain>
    </source>
</reference>
<organism evidence="3 4">
    <name type="scientific">Prevotella illustrans</name>
    <dbReference type="NCBI Taxonomy" id="2800387"/>
    <lineage>
        <taxon>Bacteria</taxon>
        <taxon>Pseudomonadati</taxon>
        <taxon>Bacteroidota</taxon>
        <taxon>Bacteroidia</taxon>
        <taxon>Bacteroidales</taxon>
        <taxon>Prevotellaceae</taxon>
        <taxon>Prevotella</taxon>
    </lineage>
</organism>
<keyword evidence="3" id="KW-0326">Glycosidase</keyword>
<dbReference type="InterPro" id="IPR018711">
    <property type="entry name" value="NAGPA"/>
</dbReference>
<feature type="signal peptide" evidence="1">
    <location>
        <begin position="1"/>
        <end position="21"/>
    </location>
</feature>
<protein>
    <submittedName>
        <fullName evidence="3">Phosphodiester glycosidase family protein</fullName>
    </submittedName>
</protein>
<dbReference type="PANTHER" id="PTHR40446:SF2">
    <property type="entry name" value="N-ACETYLGLUCOSAMINE-1-PHOSPHODIESTER ALPHA-N-ACETYLGLUCOSAMINIDASE"/>
    <property type="match status" value="1"/>
</dbReference>
<evidence type="ECO:0000256" key="1">
    <source>
        <dbReference type="SAM" id="SignalP"/>
    </source>
</evidence>
<dbReference type="PANTHER" id="PTHR40446">
    <property type="entry name" value="N-ACETYLGLUCOSAMINE-1-PHOSPHODIESTER ALPHA-N-ACETYLGLUCOSAMINIDASE"/>
    <property type="match status" value="1"/>
</dbReference>
<comment type="caution">
    <text evidence="3">The sequence shown here is derived from an EMBL/GenBank/DDBJ whole genome shotgun (WGS) entry which is preliminary data.</text>
</comment>
<evidence type="ECO:0000313" key="4">
    <source>
        <dbReference type="Proteomes" id="UP000664265"/>
    </source>
</evidence>
<feature type="domain" description="Phosphodiester glycosidase" evidence="2">
    <location>
        <begin position="93"/>
        <end position="282"/>
    </location>
</feature>
<evidence type="ECO:0000313" key="3">
    <source>
        <dbReference type="EMBL" id="MBO1364272.1"/>
    </source>
</evidence>
<dbReference type="GO" id="GO:0016798">
    <property type="term" value="F:hydrolase activity, acting on glycosyl bonds"/>
    <property type="evidence" value="ECO:0007669"/>
    <property type="project" value="UniProtKB-KW"/>
</dbReference>
<keyword evidence="4" id="KW-1185">Reference proteome</keyword>
<name>A0ABS3M7X7_9BACT</name>
<feature type="chain" id="PRO_5046976027" evidence="1">
    <location>
        <begin position="22"/>
        <end position="287"/>
    </location>
</feature>
<gene>
    <name evidence="3" type="ORF">JHU38_10940</name>
</gene>